<keyword evidence="3" id="KW-1185">Reference proteome</keyword>
<comment type="caution">
    <text evidence="2">The sequence shown here is derived from an EMBL/GenBank/DDBJ whole genome shotgun (WGS) entry which is preliminary data.</text>
</comment>
<gene>
    <name evidence="2" type="ORF">PSON_ATCC_30995.1.T0620088</name>
</gene>
<sequence>MGSCNSCNNCEQTPSNNELDKDKNSNQLVKIKQQMKDTSFKTKNDYEDYLVADEVALENSSQLPIFVKEKEIRENLVQERMNRFIKDIEEEVKYRIKQIQQEDQACYQVSLSKSVCHKTLKNQQQHSAEFNCTNFNHSISFENTQNLQTLRQIPSSTYLPKQYSQFAPRKDTETVTQNSQISQTINSIRLKTSKNQNKITSNLKEDLKSIYANCGSLNESQDNSASYSIKYSDCQSGKFSSCASKKQSARSILKSDQRLSNLQRNSSLKSTQTNQRQKKVSFSQDTYYYTSRTLKRNPTTLLHR</sequence>
<protein>
    <submittedName>
        <fullName evidence="2">Uncharacterized protein</fullName>
    </submittedName>
</protein>
<reference evidence="2" key="1">
    <citation type="submission" date="2021-01" db="EMBL/GenBank/DDBJ databases">
        <authorList>
            <consortium name="Genoscope - CEA"/>
            <person name="William W."/>
        </authorList>
    </citation>
    <scope>NUCLEOTIDE SEQUENCE</scope>
</reference>
<feature type="compositionally biased region" description="Polar residues" evidence="1">
    <location>
        <begin position="1"/>
        <end position="17"/>
    </location>
</feature>
<evidence type="ECO:0000256" key="1">
    <source>
        <dbReference type="SAM" id="MobiDB-lite"/>
    </source>
</evidence>
<evidence type="ECO:0000313" key="3">
    <source>
        <dbReference type="Proteomes" id="UP000692954"/>
    </source>
</evidence>
<accession>A0A8S1NXF0</accession>
<dbReference type="Proteomes" id="UP000692954">
    <property type="component" value="Unassembled WGS sequence"/>
</dbReference>
<dbReference type="OrthoDB" id="305396at2759"/>
<feature type="region of interest" description="Disordered" evidence="1">
    <location>
        <begin position="1"/>
        <end position="25"/>
    </location>
</feature>
<proteinExistence type="predicted"/>
<dbReference type="EMBL" id="CAJJDN010000062">
    <property type="protein sequence ID" value="CAD8094245.1"/>
    <property type="molecule type" value="Genomic_DNA"/>
</dbReference>
<evidence type="ECO:0000313" key="2">
    <source>
        <dbReference type="EMBL" id="CAD8094245.1"/>
    </source>
</evidence>
<name>A0A8S1NXF0_9CILI</name>
<dbReference type="AlphaFoldDB" id="A0A8S1NXF0"/>
<organism evidence="2 3">
    <name type="scientific">Paramecium sonneborni</name>
    <dbReference type="NCBI Taxonomy" id="65129"/>
    <lineage>
        <taxon>Eukaryota</taxon>
        <taxon>Sar</taxon>
        <taxon>Alveolata</taxon>
        <taxon>Ciliophora</taxon>
        <taxon>Intramacronucleata</taxon>
        <taxon>Oligohymenophorea</taxon>
        <taxon>Peniculida</taxon>
        <taxon>Parameciidae</taxon>
        <taxon>Paramecium</taxon>
    </lineage>
</organism>